<dbReference type="EMBL" id="KQ461154">
    <property type="protein sequence ID" value="KPJ08541.1"/>
    <property type="molecule type" value="Genomic_DNA"/>
</dbReference>
<dbReference type="InParanoid" id="A0A194QY88"/>
<accession>A0A194QY88</accession>
<evidence type="ECO:0000313" key="1">
    <source>
        <dbReference type="EMBL" id="KPJ08541.1"/>
    </source>
</evidence>
<name>A0A194QY88_PAPMA</name>
<dbReference type="AlphaFoldDB" id="A0A194QY88"/>
<keyword evidence="2" id="KW-1185">Reference proteome</keyword>
<evidence type="ECO:0000313" key="2">
    <source>
        <dbReference type="Proteomes" id="UP000053240"/>
    </source>
</evidence>
<protein>
    <submittedName>
        <fullName evidence="1">Uncharacterized protein</fullName>
    </submittedName>
</protein>
<reference evidence="1 2" key="1">
    <citation type="journal article" date="2015" name="Nat. Commun.">
        <title>Outbred genome sequencing and CRISPR/Cas9 gene editing in butterflies.</title>
        <authorList>
            <person name="Li X."/>
            <person name="Fan D."/>
            <person name="Zhang W."/>
            <person name="Liu G."/>
            <person name="Zhang L."/>
            <person name="Zhao L."/>
            <person name="Fang X."/>
            <person name="Chen L."/>
            <person name="Dong Y."/>
            <person name="Chen Y."/>
            <person name="Ding Y."/>
            <person name="Zhao R."/>
            <person name="Feng M."/>
            <person name="Zhu Y."/>
            <person name="Feng Y."/>
            <person name="Jiang X."/>
            <person name="Zhu D."/>
            <person name="Xiang H."/>
            <person name="Feng X."/>
            <person name="Li S."/>
            <person name="Wang J."/>
            <person name="Zhang G."/>
            <person name="Kronforst M.R."/>
            <person name="Wang W."/>
        </authorList>
    </citation>
    <scope>NUCLEOTIDE SEQUENCE [LARGE SCALE GENOMIC DNA]</scope>
    <source>
        <strain evidence="1">Ya'a_city_454_Pm</strain>
        <tissue evidence="1">Whole body</tissue>
    </source>
</reference>
<sequence>MEAIHTKPNYVSKRNAQLYLGNISKEISNDMYKCEISTTEIDKCRLRKERCELQNEYENRYPFSKRGLRNEESELGNESIIRKRVWAVHGDARRAGNSKLKLVHGSRHWTASFGRTISGQVRVTALLGLLLLSLAASSAAPARSRSARSAYHSKSVAYFRNAIWDTKPACRIRLLAVTDGQTVGEEINGLSDEWEAFLPPSSNIP</sequence>
<proteinExistence type="predicted"/>
<gene>
    <name evidence="1" type="ORF">RR48_12294</name>
</gene>
<dbReference type="Proteomes" id="UP000053240">
    <property type="component" value="Unassembled WGS sequence"/>
</dbReference>
<organism evidence="1 2">
    <name type="scientific">Papilio machaon</name>
    <name type="common">Old World swallowtail butterfly</name>
    <dbReference type="NCBI Taxonomy" id="76193"/>
    <lineage>
        <taxon>Eukaryota</taxon>
        <taxon>Metazoa</taxon>
        <taxon>Ecdysozoa</taxon>
        <taxon>Arthropoda</taxon>
        <taxon>Hexapoda</taxon>
        <taxon>Insecta</taxon>
        <taxon>Pterygota</taxon>
        <taxon>Neoptera</taxon>
        <taxon>Endopterygota</taxon>
        <taxon>Lepidoptera</taxon>
        <taxon>Glossata</taxon>
        <taxon>Ditrysia</taxon>
        <taxon>Papilionoidea</taxon>
        <taxon>Papilionidae</taxon>
        <taxon>Papilioninae</taxon>
        <taxon>Papilio</taxon>
    </lineage>
</organism>